<evidence type="ECO:0000256" key="8">
    <source>
        <dbReference type="ARBA" id="ARBA00022777"/>
    </source>
</evidence>
<evidence type="ECO:0000259" key="15">
    <source>
        <dbReference type="PROSITE" id="PS50112"/>
    </source>
</evidence>
<feature type="modified residue" description="4-aspartylphosphate" evidence="11">
    <location>
        <position position="806"/>
    </location>
</feature>
<feature type="transmembrane region" description="Helical" evidence="12">
    <location>
        <begin position="283"/>
        <end position="304"/>
    </location>
</feature>
<dbReference type="InterPro" id="IPR000700">
    <property type="entry name" value="PAS-assoc_C"/>
</dbReference>
<evidence type="ECO:0000259" key="14">
    <source>
        <dbReference type="PROSITE" id="PS50110"/>
    </source>
</evidence>
<comment type="subcellular location">
    <subcellularLocation>
        <location evidence="2">Cell membrane</location>
        <topology evidence="2">Multi-pass membrane protein</topology>
    </subcellularLocation>
</comment>
<proteinExistence type="predicted"/>
<dbReference type="InterPro" id="IPR036890">
    <property type="entry name" value="HATPase_C_sf"/>
</dbReference>
<evidence type="ECO:0000259" key="13">
    <source>
        <dbReference type="PROSITE" id="PS50109"/>
    </source>
</evidence>
<dbReference type="OrthoDB" id="5389345at2"/>
<keyword evidence="6" id="KW-0808">Transferase</keyword>
<feature type="domain" description="PAS" evidence="15">
    <location>
        <begin position="365"/>
        <end position="435"/>
    </location>
</feature>
<dbReference type="CDD" id="cd00156">
    <property type="entry name" value="REC"/>
    <property type="match status" value="1"/>
</dbReference>
<keyword evidence="7 12" id="KW-0812">Transmembrane</keyword>
<feature type="domain" description="HAMP" evidence="17">
    <location>
        <begin position="307"/>
        <end position="360"/>
    </location>
</feature>
<evidence type="ECO:0000256" key="4">
    <source>
        <dbReference type="ARBA" id="ARBA00022475"/>
    </source>
</evidence>
<evidence type="ECO:0000256" key="3">
    <source>
        <dbReference type="ARBA" id="ARBA00012438"/>
    </source>
</evidence>
<keyword evidence="8" id="KW-0418">Kinase</keyword>
<evidence type="ECO:0000259" key="16">
    <source>
        <dbReference type="PROSITE" id="PS50113"/>
    </source>
</evidence>
<evidence type="ECO:0000256" key="11">
    <source>
        <dbReference type="PROSITE-ProRule" id="PRU00169"/>
    </source>
</evidence>
<dbReference type="InterPro" id="IPR013656">
    <property type="entry name" value="PAS_4"/>
</dbReference>
<gene>
    <name evidence="18" type="ORF">ET418_04365</name>
</gene>
<dbReference type="SUPFAM" id="SSF55874">
    <property type="entry name" value="ATPase domain of HSP90 chaperone/DNA topoisomerase II/histidine kinase"/>
    <property type="match status" value="1"/>
</dbReference>
<protein>
    <recommendedName>
        <fullName evidence="3">histidine kinase</fullName>
        <ecNumber evidence="3">2.7.13.3</ecNumber>
    </recommendedName>
</protein>
<evidence type="ECO:0000256" key="2">
    <source>
        <dbReference type="ARBA" id="ARBA00004651"/>
    </source>
</evidence>
<dbReference type="InterPro" id="IPR036097">
    <property type="entry name" value="HisK_dim/P_sf"/>
</dbReference>
<dbReference type="InterPro" id="IPR035965">
    <property type="entry name" value="PAS-like_dom_sf"/>
</dbReference>
<feature type="domain" description="PAC" evidence="16">
    <location>
        <begin position="439"/>
        <end position="491"/>
    </location>
</feature>
<dbReference type="SUPFAM" id="SSF52172">
    <property type="entry name" value="CheY-like"/>
    <property type="match status" value="1"/>
</dbReference>
<dbReference type="Gene3D" id="1.10.287.130">
    <property type="match status" value="1"/>
</dbReference>
<evidence type="ECO:0000256" key="7">
    <source>
        <dbReference type="ARBA" id="ARBA00022692"/>
    </source>
</evidence>
<dbReference type="NCBIfam" id="TIGR00229">
    <property type="entry name" value="sensory_box"/>
    <property type="match status" value="1"/>
</dbReference>
<dbReference type="Proteomes" id="UP000324298">
    <property type="component" value="Unassembled WGS sequence"/>
</dbReference>
<evidence type="ECO:0000256" key="5">
    <source>
        <dbReference type="ARBA" id="ARBA00022553"/>
    </source>
</evidence>
<dbReference type="PROSITE" id="PS50113">
    <property type="entry name" value="PAC"/>
    <property type="match status" value="1"/>
</dbReference>
<dbReference type="CDD" id="cd12914">
    <property type="entry name" value="PDC1_DGC_like"/>
    <property type="match status" value="1"/>
</dbReference>
<dbReference type="SMART" id="SM00304">
    <property type="entry name" value="HAMP"/>
    <property type="match status" value="1"/>
</dbReference>
<name>A0A5A9XM69_9BACT</name>
<dbReference type="PANTHER" id="PTHR43065">
    <property type="entry name" value="SENSOR HISTIDINE KINASE"/>
    <property type="match status" value="1"/>
</dbReference>
<dbReference type="Pfam" id="PF00072">
    <property type="entry name" value="Response_reg"/>
    <property type="match status" value="1"/>
</dbReference>
<dbReference type="InterPro" id="IPR001610">
    <property type="entry name" value="PAC"/>
</dbReference>
<dbReference type="InterPro" id="IPR033479">
    <property type="entry name" value="dCache_1"/>
</dbReference>
<feature type="domain" description="Histidine kinase" evidence="13">
    <location>
        <begin position="511"/>
        <end position="736"/>
    </location>
</feature>
<dbReference type="EC" id="2.7.13.3" evidence="3"/>
<dbReference type="SUPFAM" id="SSF55785">
    <property type="entry name" value="PYP-like sensor domain (PAS domain)"/>
    <property type="match status" value="1"/>
</dbReference>
<dbReference type="InterPro" id="IPR004358">
    <property type="entry name" value="Sig_transdc_His_kin-like_C"/>
</dbReference>
<dbReference type="Gene3D" id="3.40.50.2300">
    <property type="match status" value="1"/>
</dbReference>
<dbReference type="SMART" id="SM00091">
    <property type="entry name" value="PAS"/>
    <property type="match status" value="1"/>
</dbReference>
<dbReference type="AlphaFoldDB" id="A0A5A9XM69"/>
<evidence type="ECO:0000313" key="19">
    <source>
        <dbReference type="Proteomes" id="UP000324298"/>
    </source>
</evidence>
<dbReference type="Pfam" id="PF00672">
    <property type="entry name" value="HAMP"/>
    <property type="match status" value="1"/>
</dbReference>
<evidence type="ECO:0000256" key="1">
    <source>
        <dbReference type="ARBA" id="ARBA00000085"/>
    </source>
</evidence>
<dbReference type="Gene3D" id="3.30.565.10">
    <property type="entry name" value="Histidine kinase-like ATPase, C-terminal domain"/>
    <property type="match status" value="1"/>
</dbReference>
<dbReference type="Gene3D" id="6.10.340.10">
    <property type="match status" value="1"/>
</dbReference>
<dbReference type="SMART" id="SM00086">
    <property type="entry name" value="PAC"/>
    <property type="match status" value="1"/>
</dbReference>
<dbReference type="Pfam" id="PF02518">
    <property type="entry name" value="HATPase_c"/>
    <property type="match status" value="1"/>
</dbReference>
<dbReference type="SUPFAM" id="SSF158472">
    <property type="entry name" value="HAMP domain-like"/>
    <property type="match status" value="1"/>
</dbReference>
<evidence type="ECO:0000259" key="17">
    <source>
        <dbReference type="PROSITE" id="PS50885"/>
    </source>
</evidence>
<evidence type="ECO:0000256" key="12">
    <source>
        <dbReference type="SAM" id="Phobius"/>
    </source>
</evidence>
<dbReference type="CDD" id="cd06225">
    <property type="entry name" value="HAMP"/>
    <property type="match status" value="1"/>
</dbReference>
<dbReference type="EMBL" id="SRSD01000002">
    <property type="protein sequence ID" value="KAA0894196.1"/>
    <property type="molecule type" value="Genomic_DNA"/>
</dbReference>
<evidence type="ECO:0000256" key="6">
    <source>
        <dbReference type="ARBA" id="ARBA00022679"/>
    </source>
</evidence>
<keyword evidence="5 11" id="KW-0597">Phosphoprotein</keyword>
<dbReference type="PROSITE" id="PS50109">
    <property type="entry name" value="HIS_KIN"/>
    <property type="match status" value="1"/>
</dbReference>
<keyword evidence="9 12" id="KW-1133">Transmembrane helix</keyword>
<dbReference type="InterPro" id="IPR003594">
    <property type="entry name" value="HATPase_dom"/>
</dbReference>
<dbReference type="SUPFAM" id="SSF47384">
    <property type="entry name" value="Homodimeric domain of signal transducing histidine kinase"/>
    <property type="match status" value="1"/>
</dbReference>
<dbReference type="PROSITE" id="PS50110">
    <property type="entry name" value="RESPONSE_REGULATORY"/>
    <property type="match status" value="1"/>
</dbReference>
<sequence>MSPAPLSVKTVLFFIIGIVALPCVGIIVHTGLHHREEVVASAGSETRRVVGRIVSEQQNLTAATEQLLATLGRLPEVAGEDAARTGAILKSLVLLNPQYANLLIADPLGNVWCSGIPAKLPLSIADRRHFRNALASGRLSSSEYLIGRTTNRPAISYAYPYRGRDGAIAGVIVATLNLDFYQNIVEQFKLPQKTGLLLVDHRGVIIYASREANPRVGTPLRADLFRQMVEGPEEATGSIESMAGDRRIASYRKMRLGGEAEPYLYARMTIPYNAALAAADTQFLMNVALLSAFLLLAAGAAYLVGTRLVIRRISVLTDASRRLAEGERKIRVAELVRGGELGALGQTFDHMAEQLERREGALRESEGQMRVLFESSQAGIVLLDAACTIMVANGRLAEMLGRTPEELTGSPYIDHVPPDQRPPCSENLRRIIGREIDTISTERRYLRKDGSAFWGYFTGRRYEGDDGGLIGIVGHISDISEIKHAEEERRKIEQQMLHAQKLEGLGVLAGGIAHDFNNILMVIIGNADLALMRINRESPCVENLHKIEEAAARAADLAKQMLAYSGKGKFLVESIDLNRILEEMVQMLEVSISKKASLRLNLSPKLAAVEADATQLRQVVMNLVINASEAIGDRDGVIAITTGCMECDEAYLKDAWLNESIGPGFYAWLEIADTGCGMDRETMAKIFDPFFTTKFTGRGLGMAAVLGIIRGHHGTIKVYSEPGRGTTFKVLLPAAPLPAEPPAPEPLVCDWHGSGTVLLADDEESVRGIGTEMLKALGYAPITAVDGREAVELCRNTPGIAFVILDLTMPNMDGEQCFRELRRLDPGIRVIMSSGYNKQEVAPRFAGKGLDGFIQKPYTIAALREAVSRLGLANPGDCVPFGHR</sequence>
<evidence type="ECO:0000313" key="18">
    <source>
        <dbReference type="EMBL" id="KAA0894196.1"/>
    </source>
</evidence>
<dbReference type="InterPro" id="IPR000014">
    <property type="entry name" value="PAS"/>
</dbReference>
<dbReference type="GO" id="GO:0000155">
    <property type="term" value="F:phosphorelay sensor kinase activity"/>
    <property type="evidence" value="ECO:0007669"/>
    <property type="project" value="InterPro"/>
</dbReference>
<keyword evidence="10 12" id="KW-0472">Membrane</keyword>
<dbReference type="PROSITE" id="PS50885">
    <property type="entry name" value="HAMP"/>
    <property type="match status" value="1"/>
</dbReference>
<dbReference type="InterPro" id="IPR003660">
    <property type="entry name" value="HAMP_dom"/>
</dbReference>
<dbReference type="SMART" id="SM00387">
    <property type="entry name" value="HATPase_c"/>
    <property type="match status" value="1"/>
</dbReference>
<evidence type="ECO:0000256" key="9">
    <source>
        <dbReference type="ARBA" id="ARBA00022989"/>
    </source>
</evidence>
<comment type="caution">
    <text evidence="18">The sequence shown here is derived from an EMBL/GenBank/DDBJ whole genome shotgun (WGS) entry which is preliminary data.</text>
</comment>
<dbReference type="InterPro" id="IPR011006">
    <property type="entry name" value="CheY-like_superfamily"/>
</dbReference>
<dbReference type="CDD" id="cd00130">
    <property type="entry name" value="PAS"/>
    <property type="match status" value="1"/>
</dbReference>
<feature type="transmembrane region" description="Helical" evidence="12">
    <location>
        <begin position="12"/>
        <end position="32"/>
    </location>
</feature>
<evidence type="ECO:0000256" key="10">
    <source>
        <dbReference type="ARBA" id="ARBA00023136"/>
    </source>
</evidence>
<comment type="catalytic activity">
    <reaction evidence="1">
        <text>ATP + protein L-histidine = ADP + protein N-phospho-L-histidine.</text>
        <dbReference type="EC" id="2.7.13.3"/>
    </reaction>
</comment>
<organism evidence="18 19">
    <name type="scientific">Oryzomonas rubra</name>
    <dbReference type="NCBI Taxonomy" id="2509454"/>
    <lineage>
        <taxon>Bacteria</taxon>
        <taxon>Pseudomonadati</taxon>
        <taxon>Thermodesulfobacteriota</taxon>
        <taxon>Desulfuromonadia</taxon>
        <taxon>Geobacterales</taxon>
        <taxon>Geobacteraceae</taxon>
        <taxon>Oryzomonas</taxon>
    </lineage>
</organism>
<dbReference type="Gene3D" id="3.30.450.20">
    <property type="entry name" value="PAS domain"/>
    <property type="match status" value="2"/>
</dbReference>
<dbReference type="InterPro" id="IPR001789">
    <property type="entry name" value="Sig_transdc_resp-reg_receiver"/>
</dbReference>
<dbReference type="PRINTS" id="PR00344">
    <property type="entry name" value="BCTRLSENSOR"/>
</dbReference>
<dbReference type="Pfam" id="PF08448">
    <property type="entry name" value="PAS_4"/>
    <property type="match status" value="1"/>
</dbReference>
<dbReference type="InterPro" id="IPR005467">
    <property type="entry name" value="His_kinase_dom"/>
</dbReference>
<dbReference type="PROSITE" id="PS50112">
    <property type="entry name" value="PAS"/>
    <property type="match status" value="1"/>
</dbReference>
<dbReference type="SMART" id="SM00448">
    <property type="entry name" value="REC"/>
    <property type="match status" value="1"/>
</dbReference>
<reference evidence="18 19" key="1">
    <citation type="submission" date="2019-04" db="EMBL/GenBank/DDBJ databases">
        <title>Geobacter ruber sp. nov., ferric-reducing bacteria isolated from paddy soil.</title>
        <authorList>
            <person name="Xu Z."/>
            <person name="Masuda Y."/>
            <person name="Itoh H."/>
            <person name="Senoo K."/>
        </authorList>
    </citation>
    <scope>NUCLEOTIDE SEQUENCE [LARGE SCALE GENOMIC DNA]</scope>
    <source>
        <strain evidence="18 19">Red88</strain>
    </source>
</reference>
<dbReference type="Pfam" id="PF02743">
    <property type="entry name" value="dCache_1"/>
    <property type="match status" value="1"/>
</dbReference>
<dbReference type="GO" id="GO:0005886">
    <property type="term" value="C:plasma membrane"/>
    <property type="evidence" value="ECO:0007669"/>
    <property type="project" value="UniProtKB-SubCell"/>
</dbReference>
<dbReference type="PANTHER" id="PTHR43065:SF42">
    <property type="entry name" value="TWO-COMPONENT SENSOR PPRA"/>
    <property type="match status" value="1"/>
</dbReference>
<accession>A0A5A9XM69</accession>
<keyword evidence="19" id="KW-1185">Reference proteome</keyword>
<feature type="domain" description="Response regulatory" evidence="14">
    <location>
        <begin position="756"/>
        <end position="871"/>
    </location>
</feature>
<keyword evidence="4" id="KW-1003">Cell membrane</keyword>
<dbReference type="RefSeq" id="WP_149306353.1">
    <property type="nucleotide sequence ID" value="NZ_SRSD01000002.1"/>
</dbReference>